<evidence type="ECO:0000313" key="3">
    <source>
        <dbReference type="EMBL" id="RKQ36190.1"/>
    </source>
</evidence>
<proteinExistence type="predicted"/>
<feature type="chain" id="PRO_5039730469" description="Lipoprotein" evidence="2">
    <location>
        <begin position="22"/>
        <end position="203"/>
    </location>
</feature>
<evidence type="ECO:0008006" key="5">
    <source>
        <dbReference type="Google" id="ProtNLM"/>
    </source>
</evidence>
<keyword evidence="4" id="KW-1185">Reference proteome</keyword>
<reference evidence="3 4" key="1">
    <citation type="submission" date="2018-10" db="EMBL/GenBank/DDBJ databases">
        <title>Kocuria tytouropygialis sp. nov., isolated from the uropygial gland of an American barn owl (Tyto furcata).</title>
        <authorList>
            <person name="Braun M.S."/>
            <person name="Wang E."/>
            <person name="Zimmermann S."/>
            <person name="Wagner H."/>
            <person name="Wink M."/>
        </authorList>
    </citation>
    <scope>NUCLEOTIDE SEQUENCE [LARGE SCALE GENOMIC DNA]</scope>
    <source>
        <strain evidence="3 4">442</strain>
    </source>
</reference>
<keyword evidence="2" id="KW-0732">Signal</keyword>
<feature type="region of interest" description="Disordered" evidence="1">
    <location>
        <begin position="21"/>
        <end position="80"/>
    </location>
</feature>
<evidence type="ECO:0000256" key="2">
    <source>
        <dbReference type="SAM" id="SignalP"/>
    </source>
</evidence>
<dbReference type="OrthoDB" id="4883611at2"/>
<comment type="caution">
    <text evidence="3">The sequence shown here is derived from an EMBL/GenBank/DDBJ whole genome shotgun (WGS) entry which is preliminary data.</text>
</comment>
<name>A0A495A9R7_9MICC</name>
<evidence type="ECO:0000256" key="1">
    <source>
        <dbReference type="SAM" id="MobiDB-lite"/>
    </source>
</evidence>
<feature type="compositionally biased region" description="Low complexity" evidence="1">
    <location>
        <begin position="31"/>
        <end position="57"/>
    </location>
</feature>
<gene>
    <name evidence="3" type="ORF">C1C97_000445</name>
</gene>
<dbReference type="AlphaFoldDB" id="A0A495A9R7"/>
<protein>
    <recommendedName>
        <fullName evidence="5">Lipoprotein</fullName>
    </recommendedName>
</protein>
<sequence length="203" mass="20752">MIRRAPALAAVLTLTALTLTGCGGGDEPKETASPSVSTASASPSPTKSATPTEAATSDPAPEPTNTASAAEAAPTQEPAGDDEVQQFFQTGGQCISDVWSSSMPHTDALQQKVIDYCAANQLGDWAHGVDPMDPKNYGGGQSETEEKSAATQDEEIAKCQALDINTATSGAIQYCYMEYGIDAHGAPAYDPGATPDVAGPSTP</sequence>
<dbReference type="Proteomes" id="UP000249516">
    <property type="component" value="Unassembled WGS sequence"/>
</dbReference>
<dbReference type="EMBL" id="PNJG02000001">
    <property type="protein sequence ID" value="RKQ36190.1"/>
    <property type="molecule type" value="Genomic_DNA"/>
</dbReference>
<accession>A0A495A9R7</accession>
<dbReference type="PROSITE" id="PS51257">
    <property type="entry name" value="PROKAR_LIPOPROTEIN"/>
    <property type="match status" value="1"/>
</dbReference>
<organism evidence="3 4">
    <name type="scientific">Kocuria tytonis</name>
    <dbReference type="NCBI Taxonomy" id="2054280"/>
    <lineage>
        <taxon>Bacteria</taxon>
        <taxon>Bacillati</taxon>
        <taxon>Actinomycetota</taxon>
        <taxon>Actinomycetes</taxon>
        <taxon>Micrococcales</taxon>
        <taxon>Micrococcaceae</taxon>
        <taxon>Kocuria</taxon>
    </lineage>
</organism>
<dbReference type="RefSeq" id="WP_121029528.1">
    <property type="nucleotide sequence ID" value="NZ_PNJG02000001.1"/>
</dbReference>
<evidence type="ECO:0000313" key="4">
    <source>
        <dbReference type="Proteomes" id="UP000249516"/>
    </source>
</evidence>
<feature type="signal peptide" evidence="2">
    <location>
        <begin position="1"/>
        <end position="21"/>
    </location>
</feature>